<sequence>MDYAIILIMGRRERFQKIYNNLPLNLRLEVVLVIDGEPVTWNVIWLEVEQRTKIGERMLEKLEALKII</sequence>
<protein>
    <submittedName>
        <fullName evidence="1">Uncharacterized protein</fullName>
    </submittedName>
</protein>
<accession>A0A2H0B3W1</accession>
<dbReference type="EMBL" id="PCSQ01000054">
    <property type="protein sequence ID" value="PIP52324.1"/>
    <property type="molecule type" value="Genomic_DNA"/>
</dbReference>
<name>A0A2H0B3W1_9BACT</name>
<organism evidence="1 2">
    <name type="scientific">Candidatus Beckwithbacteria bacterium CG23_combo_of_CG06-09_8_20_14_all_47_9</name>
    <dbReference type="NCBI Taxonomy" id="1974498"/>
    <lineage>
        <taxon>Bacteria</taxon>
        <taxon>Candidatus Beckwithiibacteriota</taxon>
    </lineage>
</organism>
<dbReference type="AlphaFoldDB" id="A0A2H0B3W1"/>
<evidence type="ECO:0000313" key="2">
    <source>
        <dbReference type="Proteomes" id="UP000231081"/>
    </source>
</evidence>
<proteinExistence type="predicted"/>
<comment type="caution">
    <text evidence="1">The sequence shown here is derived from an EMBL/GenBank/DDBJ whole genome shotgun (WGS) entry which is preliminary data.</text>
</comment>
<reference evidence="1 2" key="1">
    <citation type="submission" date="2017-09" db="EMBL/GenBank/DDBJ databases">
        <title>Depth-based differentiation of microbial function through sediment-hosted aquifers and enrichment of novel symbionts in the deep terrestrial subsurface.</title>
        <authorList>
            <person name="Probst A.J."/>
            <person name="Ladd B."/>
            <person name="Jarett J.K."/>
            <person name="Geller-Mcgrath D.E."/>
            <person name="Sieber C.M."/>
            <person name="Emerson J.B."/>
            <person name="Anantharaman K."/>
            <person name="Thomas B.C."/>
            <person name="Malmstrom R."/>
            <person name="Stieglmeier M."/>
            <person name="Klingl A."/>
            <person name="Woyke T."/>
            <person name="Ryan C.M."/>
            <person name="Banfield J.F."/>
        </authorList>
    </citation>
    <scope>NUCLEOTIDE SEQUENCE [LARGE SCALE GENOMIC DNA]</scope>
    <source>
        <strain evidence="1">CG23_combo_of_CG06-09_8_20_14_all_47_9</strain>
    </source>
</reference>
<dbReference type="Proteomes" id="UP000231081">
    <property type="component" value="Unassembled WGS sequence"/>
</dbReference>
<gene>
    <name evidence="1" type="ORF">COX09_02215</name>
</gene>
<evidence type="ECO:0000313" key="1">
    <source>
        <dbReference type="EMBL" id="PIP52324.1"/>
    </source>
</evidence>